<evidence type="ECO:0000256" key="7">
    <source>
        <dbReference type="ARBA" id="ARBA00022694"/>
    </source>
</evidence>
<evidence type="ECO:0000256" key="2">
    <source>
        <dbReference type="ARBA" id="ARBA00022490"/>
    </source>
</evidence>
<dbReference type="Pfam" id="PF25904">
    <property type="entry name" value="Tmrp11_N"/>
    <property type="match status" value="1"/>
</dbReference>
<dbReference type="PROSITE" id="PS51627">
    <property type="entry name" value="SAM_MT_TRM11"/>
    <property type="match status" value="1"/>
</dbReference>
<keyword evidence="13" id="KW-1185">Reference proteome</keyword>
<keyword evidence="8 10" id="KW-0694">RNA-binding</keyword>
<dbReference type="Proteomes" id="UP001165063">
    <property type="component" value="Unassembled WGS sequence"/>
</dbReference>
<gene>
    <name evidence="12" type="ORF">Amon01_000018800</name>
</gene>
<reference evidence="12" key="1">
    <citation type="submission" date="2023-04" db="EMBL/GenBank/DDBJ databases">
        <title>Ambrosiozyma monospora NBRC 1965.</title>
        <authorList>
            <person name="Ichikawa N."/>
            <person name="Sato H."/>
            <person name="Tonouchi N."/>
        </authorList>
    </citation>
    <scope>NUCLEOTIDE SEQUENCE</scope>
    <source>
        <strain evidence="12">NBRC 1965</strain>
    </source>
</reference>
<proteinExistence type="inferred from homology"/>
<keyword evidence="4 10" id="KW-0489">Methyltransferase</keyword>
<comment type="caution">
    <text evidence="12">The sequence shown here is derived from an EMBL/GenBank/DDBJ whole genome shotgun (WGS) entry which is preliminary data.</text>
</comment>
<evidence type="ECO:0000313" key="12">
    <source>
        <dbReference type="EMBL" id="GMG19073.1"/>
    </source>
</evidence>
<evidence type="ECO:0000313" key="13">
    <source>
        <dbReference type="Proteomes" id="UP001165063"/>
    </source>
</evidence>
<dbReference type="GO" id="GO:0032259">
    <property type="term" value="P:methylation"/>
    <property type="evidence" value="ECO:0007669"/>
    <property type="project" value="UniProtKB-UniRule"/>
</dbReference>
<dbReference type="PANTHER" id="PTHR13370">
    <property type="entry name" value="RNA METHYLASE-RELATED"/>
    <property type="match status" value="1"/>
</dbReference>
<dbReference type="GO" id="GO:0005737">
    <property type="term" value="C:cytoplasm"/>
    <property type="evidence" value="ECO:0007669"/>
    <property type="project" value="UniProtKB-SubCell"/>
</dbReference>
<evidence type="ECO:0000256" key="4">
    <source>
        <dbReference type="ARBA" id="ARBA00022603"/>
    </source>
</evidence>
<keyword evidence="3 10" id="KW-0820">tRNA-binding</keyword>
<dbReference type="InterPro" id="IPR016691">
    <property type="entry name" value="TRMT11"/>
</dbReference>
<dbReference type="PANTHER" id="PTHR13370:SF3">
    <property type="entry name" value="TRNA (GUANINE(10)-N2)-METHYLTRANSFERASE HOMOLOG"/>
    <property type="match status" value="1"/>
</dbReference>
<dbReference type="PROSITE" id="PS00092">
    <property type="entry name" value="N6_MTASE"/>
    <property type="match status" value="1"/>
</dbReference>
<feature type="domain" description="tRNA (guanine(10)-N(2))-methyltransferase TRMT11 N-terminal" evidence="11">
    <location>
        <begin position="2"/>
        <end position="169"/>
    </location>
</feature>
<dbReference type="SUPFAM" id="SSF53335">
    <property type="entry name" value="S-adenosyl-L-methionine-dependent methyltransferases"/>
    <property type="match status" value="1"/>
</dbReference>
<keyword evidence="5 10" id="KW-0808">Transferase</keyword>
<evidence type="ECO:0000256" key="8">
    <source>
        <dbReference type="ARBA" id="ARBA00022884"/>
    </source>
</evidence>
<dbReference type="InterPro" id="IPR059073">
    <property type="entry name" value="TRMT11_N"/>
</dbReference>
<dbReference type="InterPro" id="IPR029063">
    <property type="entry name" value="SAM-dependent_MTases_sf"/>
</dbReference>
<evidence type="ECO:0000256" key="9">
    <source>
        <dbReference type="ARBA" id="ARBA00066937"/>
    </source>
</evidence>
<dbReference type="Gene3D" id="3.40.50.150">
    <property type="entry name" value="Vaccinia Virus protein VP39"/>
    <property type="match status" value="1"/>
</dbReference>
<dbReference type="GO" id="GO:0160102">
    <property type="term" value="F:tRNA (guanine(10)-N2)-methyltransferase activity"/>
    <property type="evidence" value="ECO:0007669"/>
    <property type="project" value="UniProtKB-EC"/>
</dbReference>
<evidence type="ECO:0000259" key="11">
    <source>
        <dbReference type="Pfam" id="PF25904"/>
    </source>
</evidence>
<organism evidence="12 13">
    <name type="scientific">Ambrosiozyma monospora</name>
    <name type="common">Yeast</name>
    <name type="synonym">Endomycopsis monosporus</name>
    <dbReference type="NCBI Taxonomy" id="43982"/>
    <lineage>
        <taxon>Eukaryota</taxon>
        <taxon>Fungi</taxon>
        <taxon>Dikarya</taxon>
        <taxon>Ascomycota</taxon>
        <taxon>Saccharomycotina</taxon>
        <taxon>Pichiomycetes</taxon>
        <taxon>Pichiales</taxon>
        <taxon>Pichiaceae</taxon>
        <taxon>Ambrosiozyma</taxon>
    </lineage>
</organism>
<evidence type="ECO:0000256" key="6">
    <source>
        <dbReference type="ARBA" id="ARBA00022691"/>
    </source>
</evidence>
<sequence length="438" mass="50730">MQFRKAELESLASLHNINVDFSHHKEDSPFLVVQLENDQQAIDLVKRGILIKSIYELWGQGEDLPTLHKTVQNTMSTYFEENDDKDNLLTDTFKFELLTFLGGNKTPLKQQLELFDSFKYLPFKGRVRLKNPQQTYSILQNYEFNQETQAPENDPNYWYMGRLVCLSLRSRGVLEKLEISKRPFYGTTTFDTELSLVTCNLGLVDNKKLVWDPFVGTGSFLLAASEFDAMGFGNDIDFLTLKGKKGKRIRHNFAKVDKKQQFGDVMCMDFNNCALRNDFQIDCILCDPPYGIREGLKVCGVSDPEKMKGKETLMINGELAFLRRDYIQPKRTFSLDLLLDELLQFAVDRLPIGGRLCFWMPVANDEDIPTMVPQNKRLELIYNLQQDFNRWSRRCLVYVKRDEGFDGVSATKEDRGKNNFRDRYFKSFSKASKPASNK</sequence>
<name>A0A9W7DDE8_AMBMO</name>
<dbReference type="EC" id="2.1.1.214" evidence="9"/>
<comment type="subcellular location">
    <subcellularLocation>
        <location evidence="1">Cytoplasm</location>
    </subcellularLocation>
</comment>
<comment type="similarity">
    <text evidence="10">Belongs to the class I-like SAM-binding methyltransferase superfamily. TRM11 methyltransferase family.</text>
</comment>
<dbReference type="EMBL" id="BSXU01000057">
    <property type="protein sequence ID" value="GMG19073.1"/>
    <property type="molecule type" value="Genomic_DNA"/>
</dbReference>
<dbReference type="OrthoDB" id="296065at2759"/>
<evidence type="ECO:0000256" key="1">
    <source>
        <dbReference type="ARBA" id="ARBA00004496"/>
    </source>
</evidence>
<keyword evidence="6 10" id="KW-0949">S-adenosyl-L-methionine</keyword>
<evidence type="ECO:0000256" key="10">
    <source>
        <dbReference type="PROSITE-ProRule" id="PRU00959"/>
    </source>
</evidence>
<dbReference type="GO" id="GO:0000049">
    <property type="term" value="F:tRNA binding"/>
    <property type="evidence" value="ECO:0007669"/>
    <property type="project" value="UniProtKB-UniRule"/>
</dbReference>
<dbReference type="GO" id="GO:0008033">
    <property type="term" value="P:tRNA processing"/>
    <property type="evidence" value="ECO:0007669"/>
    <property type="project" value="UniProtKB-UniRule"/>
</dbReference>
<dbReference type="PIRSF" id="PIRSF017259">
    <property type="entry name" value="tRNA_mtfrase_TRM11"/>
    <property type="match status" value="1"/>
</dbReference>
<protein>
    <recommendedName>
        <fullName evidence="9">tRNA (guanine(10)-N(2))-methyltransferase</fullName>
        <ecNumber evidence="9">2.1.1.214</ecNumber>
    </recommendedName>
</protein>
<keyword evidence="7 10" id="KW-0819">tRNA processing</keyword>
<evidence type="ECO:0000256" key="3">
    <source>
        <dbReference type="ARBA" id="ARBA00022555"/>
    </source>
</evidence>
<evidence type="ECO:0000256" key="5">
    <source>
        <dbReference type="ARBA" id="ARBA00022679"/>
    </source>
</evidence>
<dbReference type="InterPro" id="IPR002052">
    <property type="entry name" value="DNA_methylase_N6_adenine_CS"/>
</dbReference>
<accession>A0A9W7DDE8</accession>
<dbReference type="AlphaFoldDB" id="A0A9W7DDE8"/>
<keyword evidence="2" id="KW-0963">Cytoplasm</keyword>